<dbReference type="InterPro" id="IPR018062">
    <property type="entry name" value="HTH_AraC-typ_CS"/>
</dbReference>
<feature type="domain" description="HTH araC/xylS-type" evidence="4">
    <location>
        <begin position="178"/>
        <end position="276"/>
    </location>
</feature>
<dbReference type="STRING" id="150033.RV14_GL000571"/>
<dbReference type="AlphaFoldDB" id="A0A1L8WHK4"/>
<keyword evidence="2" id="KW-0238">DNA-binding</keyword>
<gene>
    <name evidence="5" type="ORF">RV14_GL000571</name>
</gene>
<dbReference type="PANTHER" id="PTHR43280">
    <property type="entry name" value="ARAC-FAMILY TRANSCRIPTIONAL REGULATOR"/>
    <property type="match status" value="1"/>
</dbReference>
<sequence length="304" mass="34952">MKGMEQAIFLKKAQQKIVKELYFCFCGFSKTMPYHSFGPAIRQSYVLHVVIEGKGTYHVKEQRYHLQKGDLFLIRPGESTFYLADSEEPWVYCWLSFSGPLAKEIIQCSLFKEDRYTMASSGISSYIDIILTCLHYSQEDVVDELELTALTYRFLAVLLKDGGKIRLSDAKVYAPLAIKTIEYIEKHYSQKLTVEEISQQLAVNRSHLSRIFKKQLGISIKEYLMGVRMNRAAFLLSLTDESVESIADQVGFNSLVVFSRMFKKTMGETATSYRKRMKNEEARKLSLGTLKKNLEEQAIVSWTT</sequence>
<dbReference type="Pfam" id="PF12833">
    <property type="entry name" value="HTH_18"/>
    <property type="match status" value="1"/>
</dbReference>
<dbReference type="EMBL" id="JXLB01000014">
    <property type="protein sequence ID" value="OJG80509.1"/>
    <property type="molecule type" value="Genomic_DNA"/>
</dbReference>
<evidence type="ECO:0000313" key="6">
    <source>
        <dbReference type="Proteomes" id="UP000182152"/>
    </source>
</evidence>
<dbReference type="InterPro" id="IPR009057">
    <property type="entry name" value="Homeodomain-like_sf"/>
</dbReference>
<dbReference type="GO" id="GO:0043565">
    <property type="term" value="F:sequence-specific DNA binding"/>
    <property type="evidence" value="ECO:0007669"/>
    <property type="project" value="InterPro"/>
</dbReference>
<keyword evidence="1" id="KW-0805">Transcription regulation</keyword>
<organism evidence="5 6">
    <name type="scientific">Enterococcus ratti</name>
    <dbReference type="NCBI Taxonomy" id="150033"/>
    <lineage>
        <taxon>Bacteria</taxon>
        <taxon>Bacillati</taxon>
        <taxon>Bacillota</taxon>
        <taxon>Bacilli</taxon>
        <taxon>Lactobacillales</taxon>
        <taxon>Enterococcaceae</taxon>
        <taxon>Enterococcus</taxon>
    </lineage>
</organism>
<evidence type="ECO:0000256" key="3">
    <source>
        <dbReference type="ARBA" id="ARBA00023163"/>
    </source>
</evidence>
<dbReference type="CDD" id="cd06986">
    <property type="entry name" value="cupin_MmsR-like_N"/>
    <property type="match status" value="1"/>
</dbReference>
<dbReference type="InterPro" id="IPR003313">
    <property type="entry name" value="AraC-bd"/>
</dbReference>
<dbReference type="GO" id="GO:0003700">
    <property type="term" value="F:DNA-binding transcription factor activity"/>
    <property type="evidence" value="ECO:0007669"/>
    <property type="project" value="InterPro"/>
</dbReference>
<protein>
    <submittedName>
        <fullName evidence="5">AraC-like ligand binding domain-containing protein</fullName>
    </submittedName>
</protein>
<keyword evidence="6" id="KW-1185">Reference proteome</keyword>
<dbReference type="InterPro" id="IPR037923">
    <property type="entry name" value="HTH-like"/>
</dbReference>
<keyword evidence="3" id="KW-0804">Transcription</keyword>
<dbReference type="SUPFAM" id="SSF46689">
    <property type="entry name" value="Homeodomain-like"/>
    <property type="match status" value="2"/>
</dbReference>
<dbReference type="PANTHER" id="PTHR43280:SF30">
    <property type="entry name" value="MMSAB OPERON REGULATORY PROTEIN"/>
    <property type="match status" value="1"/>
</dbReference>
<dbReference type="InterPro" id="IPR018060">
    <property type="entry name" value="HTH_AraC"/>
</dbReference>
<name>A0A1L8WHK4_9ENTE</name>
<dbReference type="PROSITE" id="PS00041">
    <property type="entry name" value="HTH_ARAC_FAMILY_1"/>
    <property type="match status" value="1"/>
</dbReference>
<dbReference type="Pfam" id="PF02311">
    <property type="entry name" value="AraC_binding"/>
    <property type="match status" value="1"/>
</dbReference>
<dbReference type="PROSITE" id="PS01124">
    <property type="entry name" value="HTH_ARAC_FAMILY_2"/>
    <property type="match status" value="1"/>
</dbReference>
<evidence type="ECO:0000313" key="5">
    <source>
        <dbReference type="EMBL" id="OJG80509.1"/>
    </source>
</evidence>
<evidence type="ECO:0000256" key="2">
    <source>
        <dbReference type="ARBA" id="ARBA00023125"/>
    </source>
</evidence>
<dbReference type="Proteomes" id="UP000182152">
    <property type="component" value="Unassembled WGS sequence"/>
</dbReference>
<evidence type="ECO:0000259" key="4">
    <source>
        <dbReference type="PROSITE" id="PS01124"/>
    </source>
</evidence>
<dbReference type="SMART" id="SM00342">
    <property type="entry name" value="HTH_ARAC"/>
    <property type="match status" value="1"/>
</dbReference>
<reference evidence="5 6" key="1">
    <citation type="submission" date="2014-12" db="EMBL/GenBank/DDBJ databases">
        <title>Draft genome sequences of 29 type strains of Enterococci.</title>
        <authorList>
            <person name="Zhong Z."/>
            <person name="Sun Z."/>
            <person name="Liu W."/>
            <person name="Zhang W."/>
            <person name="Zhang H."/>
        </authorList>
    </citation>
    <scope>NUCLEOTIDE SEQUENCE [LARGE SCALE GENOMIC DNA]</scope>
    <source>
        <strain evidence="5 6">DSM 15687</strain>
    </source>
</reference>
<accession>A0A1L8WHK4</accession>
<dbReference type="SUPFAM" id="SSF51215">
    <property type="entry name" value="Regulatory protein AraC"/>
    <property type="match status" value="1"/>
</dbReference>
<comment type="caution">
    <text evidence="5">The sequence shown here is derived from an EMBL/GenBank/DDBJ whole genome shotgun (WGS) entry which is preliminary data.</text>
</comment>
<dbReference type="Gene3D" id="1.10.10.60">
    <property type="entry name" value="Homeodomain-like"/>
    <property type="match status" value="2"/>
</dbReference>
<proteinExistence type="predicted"/>
<dbReference type="Gene3D" id="2.60.120.280">
    <property type="entry name" value="Regulatory protein AraC"/>
    <property type="match status" value="1"/>
</dbReference>
<evidence type="ECO:0000256" key="1">
    <source>
        <dbReference type="ARBA" id="ARBA00023015"/>
    </source>
</evidence>